<gene>
    <name evidence="1" type="ORF">HMPREF0889_0050</name>
    <name evidence="2" type="ORF">HMPREF1039_0817</name>
</gene>
<dbReference type="RefSeq" id="WP_007390394.1">
    <property type="nucleotide sequence ID" value="NZ_ADGP01000008.1"/>
</dbReference>
<evidence type="ECO:0000313" key="1">
    <source>
        <dbReference type="EMBL" id="EFD94634.1"/>
    </source>
</evidence>
<dbReference type="InterPro" id="IPR023378">
    <property type="entry name" value="YheA/YmcA-like_dom_sf"/>
</dbReference>
<dbReference type="InterPro" id="IPR010368">
    <property type="entry name" value="Com_YlbF"/>
</dbReference>
<dbReference type="Pfam" id="PF06133">
    <property type="entry name" value="Com_YlbF"/>
    <property type="match status" value="1"/>
</dbReference>
<dbReference type="SUPFAM" id="SSF158622">
    <property type="entry name" value="YheA/YmcA-like"/>
    <property type="match status" value="1"/>
</dbReference>
<evidence type="ECO:0000313" key="3">
    <source>
        <dbReference type="Proteomes" id="UP000003242"/>
    </source>
</evidence>
<proteinExistence type="predicted"/>
<reference evidence="2 4" key="3">
    <citation type="submission" date="2011-04" db="EMBL/GenBank/DDBJ databases">
        <authorList>
            <person name="Harkins D.M."/>
            <person name="Madupu R."/>
            <person name="Durkin A.S."/>
            <person name="Torralba M."/>
            <person name="Methe B."/>
            <person name="Sutton G.G."/>
            <person name="Nelson K.E."/>
        </authorList>
    </citation>
    <scope>NUCLEOTIDE SEQUENCE [LARGE SCALE GENOMIC DNA]</scope>
    <source>
        <strain evidence="2 4">UPII 199-6</strain>
    </source>
</reference>
<dbReference type="eggNOG" id="COG3679">
    <property type="taxonomic scope" value="Bacteria"/>
</dbReference>
<sequence length="115" mass="12983">MEIYDKAQALAKAIGECREYEQLVKAGEELAKDKSTKDMVKEFLVLQAELAYGQSMGAAPAKKRTDRLNELSVLIKNNTQAQDYLQTYHTWQNMAGEILQIIQQAMAKGMSILDR</sequence>
<keyword evidence="4" id="KW-1185">Reference proteome</keyword>
<dbReference type="OrthoDB" id="9811402at2"/>
<organism evidence="1 3">
    <name type="scientific">Megasphaera lornae</name>
    <dbReference type="NCBI Taxonomy" id="1000568"/>
    <lineage>
        <taxon>Bacteria</taxon>
        <taxon>Bacillati</taxon>
        <taxon>Bacillota</taxon>
        <taxon>Negativicutes</taxon>
        <taxon>Veillonellales</taxon>
        <taxon>Veillonellaceae</taxon>
        <taxon>Megasphaera</taxon>
    </lineage>
</organism>
<dbReference type="Proteomes" id="UP000003242">
    <property type="component" value="Unassembled WGS sequence"/>
</dbReference>
<evidence type="ECO:0000313" key="4">
    <source>
        <dbReference type="Proteomes" id="UP000004018"/>
    </source>
</evidence>
<dbReference type="STRING" id="699218.HMPREF0889_0050"/>
<dbReference type="EMBL" id="AFIJ01000004">
    <property type="protein sequence ID" value="EGL42387.1"/>
    <property type="molecule type" value="Genomic_DNA"/>
</dbReference>
<dbReference type="AlphaFoldDB" id="D3LT64"/>
<accession>D3LT64</accession>
<protein>
    <submittedName>
        <fullName evidence="1">Uncharacterized protein</fullName>
    </submittedName>
</protein>
<reference evidence="3" key="1">
    <citation type="submission" date="2009-12" db="EMBL/GenBank/DDBJ databases">
        <title>Sequence of Clostridiales genomosp. BVAB3 str. UPII9-5.</title>
        <authorList>
            <person name="Madupu R."/>
            <person name="Durkin A.S."/>
            <person name="Torralba M."/>
            <person name="Methe B."/>
            <person name="Sutton G.G."/>
            <person name="Strausberg R.L."/>
            <person name="Nelson K.E."/>
        </authorList>
    </citation>
    <scope>NUCLEOTIDE SEQUENCE [LARGE SCALE GENOMIC DNA]</scope>
    <source>
        <strain evidence="3">28L</strain>
    </source>
</reference>
<dbReference type="Proteomes" id="UP000004018">
    <property type="component" value="Unassembled WGS sequence"/>
</dbReference>
<reference evidence="1" key="2">
    <citation type="submission" date="2009-12" db="EMBL/GenBank/DDBJ databases">
        <authorList>
            <person name="Madupu R."/>
            <person name="Durkin A.S."/>
            <person name="Torralba M."/>
            <person name="Methe B."/>
            <person name="Sutton G.G."/>
            <person name="Strausberg R.L."/>
            <person name="Nelson K.E."/>
        </authorList>
    </citation>
    <scope>NUCLEOTIDE SEQUENCE</scope>
    <source>
        <strain evidence="1">28L</strain>
    </source>
</reference>
<evidence type="ECO:0000313" key="2">
    <source>
        <dbReference type="EMBL" id="EGL42387.1"/>
    </source>
</evidence>
<dbReference type="EMBL" id="ADGP01000008">
    <property type="protein sequence ID" value="EFD94634.1"/>
    <property type="molecule type" value="Genomic_DNA"/>
</dbReference>
<name>D3LT64_9FIRM</name>
<comment type="caution">
    <text evidence="1">The sequence shown here is derived from an EMBL/GenBank/DDBJ whole genome shotgun (WGS) entry which is preliminary data.</text>
</comment>
<dbReference type="Gene3D" id="1.20.1500.10">
    <property type="entry name" value="YheA/YmcA-like"/>
    <property type="match status" value="1"/>
</dbReference>